<dbReference type="InterPro" id="IPR043519">
    <property type="entry name" value="NT_sf"/>
</dbReference>
<dbReference type="InterPro" id="IPR004394">
    <property type="entry name" value="Iojap/RsfS/C7orf30"/>
</dbReference>
<name>W7QHC6_9ALTE</name>
<dbReference type="Gene3D" id="3.30.460.10">
    <property type="entry name" value="Beta Polymerase, domain 2"/>
    <property type="match status" value="1"/>
</dbReference>
<dbReference type="GO" id="GO:0017148">
    <property type="term" value="P:negative regulation of translation"/>
    <property type="evidence" value="ECO:0007669"/>
    <property type="project" value="UniProtKB-UniRule"/>
</dbReference>
<comment type="similarity">
    <text evidence="1 2">Belongs to the Iojap/RsfS family.</text>
</comment>
<dbReference type="OrthoDB" id="9793681at2"/>
<accession>W7QHC6</accession>
<comment type="subcellular location">
    <subcellularLocation>
        <location evidence="2">Cytoplasm</location>
    </subcellularLocation>
</comment>
<dbReference type="RefSeq" id="WP_035016329.1">
    <property type="nucleotide sequence ID" value="NZ_ARZY01000049.1"/>
</dbReference>
<evidence type="ECO:0000256" key="1">
    <source>
        <dbReference type="ARBA" id="ARBA00010574"/>
    </source>
</evidence>
<dbReference type="Proteomes" id="UP000019276">
    <property type="component" value="Unassembled WGS sequence"/>
</dbReference>
<keyword evidence="2" id="KW-0678">Repressor</keyword>
<evidence type="ECO:0000313" key="3">
    <source>
        <dbReference type="EMBL" id="EWH08357.1"/>
    </source>
</evidence>
<comment type="function">
    <text evidence="2">Functions as a ribosomal silencing factor. Interacts with ribosomal protein uL14 (rplN), blocking formation of intersubunit bridge B8. Prevents association of the 30S and 50S ribosomal subunits and the formation of functional ribosomes, thus repressing translation.</text>
</comment>
<dbReference type="GO" id="GO:0005737">
    <property type="term" value="C:cytoplasm"/>
    <property type="evidence" value="ECO:0007669"/>
    <property type="project" value="UniProtKB-SubCell"/>
</dbReference>
<keyword evidence="2" id="KW-0810">Translation regulation</keyword>
<keyword evidence="2" id="KW-0963">Cytoplasm</keyword>
<dbReference type="GO" id="GO:0043023">
    <property type="term" value="F:ribosomal large subunit binding"/>
    <property type="evidence" value="ECO:0007669"/>
    <property type="project" value="TreeGrafter"/>
</dbReference>
<dbReference type="SUPFAM" id="SSF81301">
    <property type="entry name" value="Nucleotidyltransferase"/>
    <property type="match status" value="1"/>
</dbReference>
<dbReference type="STRING" id="1328313.DS2_17762"/>
<dbReference type="GO" id="GO:0042256">
    <property type="term" value="P:cytosolic ribosome assembly"/>
    <property type="evidence" value="ECO:0007669"/>
    <property type="project" value="UniProtKB-UniRule"/>
</dbReference>
<comment type="caution">
    <text evidence="3">The sequence shown here is derived from an EMBL/GenBank/DDBJ whole genome shotgun (WGS) entry which is preliminary data.</text>
</comment>
<dbReference type="AlphaFoldDB" id="W7QHC6"/>
<dbReference type="PANTHER" id="PTHR21043:SF0">
    <property type="entry name" value="MITOCHONDRIAL ASSEMBLY OF RIBOSOMAL LARGE SUBUNIT PROTEIN 1"/>
    <property type="match status" value="1"/>
</dbReference>
<dbReference type="NCBIfam" id="TIGR00090">
    <property type="entry name" value="rsfS_iojap_ybeB"/>
    <property type="match status" value="1"/>
</dbReference>
<dbReference type="PATRIC" id="fig|1328313.3.peg.3633"/>
<dbReference type="eggNOG" id="COG0799">
    <property type="taxonomic scope" value="Bacteria"/>
</dbReference>
<protein>
    <recommendedName>
        <fullName evidence="2">Ribosomal silencing factor RsfS</fullName>
    </recommendedName>
</protein>
<dbReference type="PANTHER" id="PTHR21043">
    <property type="entry name" value="IOJAP SUPERFAMILY ORTHOLOG"/>
    <property type="match status" value="1"/>
</dbReference>
<keyword evidence="4" id="KW-1185">Reference proteome</keyword>
<evidence type="ECO:0000256" key="2">
    <source>
        <dbReference type="HAMAP-Rule" id="MF_01477"/>
    </source>
</evidence>
<dbReference type="HAMAP" id="MF_01477">
    <property type="entry name" value="Iojap_RsfS"/>
    <property type="match status" value="1"/>
</dbReference>
<dbReference type="EMBL" id="ARZY01000049">
    <property type="protein sequence ID" value="EWH08357.1"/>
    <property type="molecule type" value="Genomic_DNA"/>
</dbReference>
<evidence type="ECO:0000313" key="4">
    <source>
        <dbReference type="Proteomes" id="UP000019276"/>
    </source>
</evidence>
<proteinExistence type="inferred from homology"/>
<comment type="subunit">
    <text evidence="2">Interacts with ribosomal protein uL14 (rplN).</text>
</comment>
<sequence length="105" mass="12189">MQLEELKSFVVDKIDDMKGRDIIELDVREKSTFTQFMIVCSGNSKQHVRSIAKHVANEAKHSDFRPLGIEGEAFGEWVLVDFGDLVLHVMVEEQRDHYQIEKLWA</sequence>
<dbReference type="GO" id="GO:0090071">
    <property type="term" value="P:negative regulation of ribosome biogenesis"/>
    <property type="evidence" value="ECO:0007669"/>
    <property type="project" value="UniProtKB-UniRule"/>
</dbReference>
<dbReference type="Pfam" id="PF02410">
    <property type="entry name" value="RsfS"/>
    <property type="match status" value="1"/>
</dbReference>
<reference evidence="3 4" key="1">
    <citation type="journal article" date="2014" name="Genome Announc.">
        <title>Draft Genome Sequence of the Agar-Degrading Bacterium Catenovulum sp. Strain DS-2, Isolated from Intestines of Haliotis diversicolor.</title>
        <authorList>
            <person name="Shan D."/>
            <person name="Li X."/>
            <person name="Gu Z."/>
            <person name="Wei G."/>
            <person name="Gao Z."/>
            <person name="Shao Z."/>
        </authorList>
    </citation>
    <scope>NUCLEOTIDE SEQUENCE [LARGE SCALE GENOMIC DNA]</scope>
    <source>
        <strain evidence="3 4">DS-2</strain>
    </source>
</reference>
<gene>
    <name evidence="2" type="primary">rsfS</name>
    <name evidence="3" type="ORF">DS2_17762</name>
</gene>
<organism evidence="3 4">
    <name type="scientific">Catenovulum agarivorans DS-2</name>
    <dbReference type="NCBI Taxonomy" id="1328313"/>
    <lineage>
        <taxon>Bacteria</taxon>
        <taxon>Pseudomonadati</taxon>
        <taxon>Pseudomonadota</taxon>
        <taxon>Gammaproteobacteria</taxon>
        <taxon>Alteromonadales</taxon>
        <taxon>Alteromonadaceae</taxon>
        <taxon>Catenovulum</taxon>
    </lineage>
</organism>